<reference evidence="2 3" key="1">
    <citation type="journal article" date="2020" name="Front. Microbiol.">
        <title>Single-cell genomics of novel Actinobacteria with the Wood-Ljungdahl pathway discovered in a serpentinizing system.</title>
        <authorList>
            <person name="Merino N."/>
            <person name="Kawai M."/>
            <person name="Boyd E.S."/>
            <person name="Colman D.R."/>
            <person name="McGlynn S.E."/>
            <person name="Nealson K.H."/>
            <person name="Kurokawa K."/>
            <person name="Hongoh Y."/>
        </authorList>
    </citation>
    <scope>NUCLEOTIDE SEQUENCE [LARGE SCALE GENOMIC DNA]</scope>
    <source>
        <strain evidence="2 3">S06</strain>
    </source>
</reference>
<evidence type="ECO:0000259" key="1">
    <source>
        <dbReference type="Pfam" id="PF14451"/>
    </source>
</evidence>
<protein>
    <recommendedName>
        <fullName evidence="1">Ubiquitin Mut7-C domain-containing protein</fullName>
    </recommendedName>
</protein>
<dbReference type="InterPro" id="IPR016155">
    <property type="entry name" value="Mopterin_synth/thiamin_S_b"/>
</dbReference>
<dbReference type="RefSeq" id="WP_176227211.1">
    <property type="nucleotide sequence ID" value="NZ_BLRV01000247.1"/>
</dbReference>
<proteinExistence type="predicted"/>
<evidence type="ECO:0000313" key="3">
    <source>
        <dbReference type="Proteomes" id="UP000580051"/>
    </source>
</evidence>
<dbReference type="InterPro" id="IPR027798">
    <property type="entry name" value="Ub_Mut7C"/>
</dbReference>
<dbReference type="EMBL" id="BLRV01000247">
    <property type="protein sequence ID" value="GFP22173.1"/>
    <property type="molecule type" value="Genomic_DNA"/>
</dbReference>
<evidence type="ECO:0000313" key="2">
    <source>
        <dbReference type="EMBL" id="GFP22173.1"/>
    </source>
</evidence>
<dbReference type="SUPFAM" id="SSF54285">
    <property type="entry name" value="MoaD/ThiS"/>
    <property type="match status" value="1"/>
</dbReference>
<feature type="domain" description="Ubiquitin Mut7-C" evidence="1">
    <location>
        <begin position="16"/>
        <end position="94"/>
    </location>
</feature>
<accession>A0A6V8NQ29</accession>
<dbReference type="InterPro" id="IPR012675">
    <property type="entry name" value="Beta-grasp_dom_sf"/>
</dbReference>
<sequence>MELGKCPGKGVERPVMLEVRLYGELRRYAEDRRVASESILLVPVQDGDTVEDVVRRIGIEPEDISNTFLNGRYSACALTLRVKEGDRLGIFPRNMGLLYI</sequence>
<dbReference type="AlphaFoldDB" id="A0A6V8NQ29"/>
<gene>
    <name evidence="2" type="ORF">HKBW3S06_01400</name>
</gene>
<dbReference type="Gene3D" id="3.10.20.30">
    <property type="match status" value="1"/>
</dbReference>
<comment type="caution">
    <text evidence="2">The sequence shown here is derived from an EMBL/GenBank/DDBJ whole genome shotgun (WGS) entry which is preliminary data.</text>
</comment>
<dbReference type="Proteomes" id="UP000580051">
    <property type="component" value="Unassembled WGS sequence"/>
</dbReference>
<dbReference type="Pfam" id="PF14451">
    <property type="entry name" value="Ub-Mut7C"/>
    <property type="match status" value="1"/>
</dbReference>
<organism evidence="2 3">
    <name type="scientific">Candidatus Hakubella thermalkaliphila</name>
    <dbReference type="NCBI Taxonomy" id="2754717"/>
    <lineage>
        <taxon>Bacteria</taxon>
        <taxon>Bacillati</taxon>
        <taxon>Actinomycetota</taxon>
        <taxon>Actinomycetota incertae sedis</taxon>
        <taxon>Candidatus Hakubellales</taxon>
        <taxon>Candidatus Hakubellaceae</taxon>
        <taxon>Candidatus Hakubella</taxon>
    </lineage>
</organism>
<name>A0A6V8NQ29_9ACTN</name>